<feature type="compositionally biased region" description="Basic residues" evidence="1">
    <location>
        <begin position="9"/>
        <end position="20"/>
    </location>
</feature>
<feature type="compositionally biased region" description="Polar residues" evidence="1">
    <location>
        <begin position="80"/>
        <end position="89"/>
    </location>
</feature>
<feature type="compositionally biased region" description="Low complexity" evidence="1">
    <location>
        <begin position="96"/>
        <end position="109"/>
    </location>
</feature>
<evidence type="ECO:0000256" key="1">
    <source>
        <dbReference type="SAM" id="MobiDB-lite"/>
    </source>
</evidence>
<keyword evidence="3" id="KW-1185">Reference proteome</keyword>
<dbReference type="EMBL" id="KV918910">
    <property type="protein sequence ID" value="OSX75262.1"/>
    <property type="molecule type" value="Genomic_DNA"/>
</dbReference>
<reference evidence="2 3" key="1">
    <citation type="submission" date="2017-03" db="EMBL/GenBank/DDBJ databases">
        <title>WGS assembly of Porphyra umbilicalis.</title>
        <authorList>
            <person name="Brawley S.H."/>
            <person name="Blouin N.A."/>
            <person name="Ficko-Blean E."/>
            <person name="Wheeler G.L."/>
            <person name="Lohr M."/>
            <person name="Goodson H.V."/>
            <person name="Jenkins J.W."/>
            <person name="Blaby-Haas C.E."/>
            <person name="Helliwell K.E."/>
            <person name="Chan C."/>
            <person name="Marriage T."/>
            <person name="Bhattacharya D."/>
            <person name="Klein A.S."/>
            <person name="Badis Y."/>
            <person name="Brodie J."/>
            <person name="Cao Y."/>
            <person name="Collen J."/>
            <person name="Dittami S.M."/>
            <person name="Gachon C.M."/>
            <person name="Green B.R."/>
            <person name="Karpowicz S."/>
            <person name="Kim J.W."/>
            <person name="Kudahl U."/>
            <person name="Lin S."/>
            <person name="Michel G."/>
            <person name="Mittag M."/>
            <person name="Olson B.J."/>
            <person name="Pangilinan J."/>
            <person name="Peng Y."/>
            <person name="Qiu H."/>
            <person name="Shu S."/>
            <person name="Singer J.T."/>
            <person name="Smith A.G."/>
            <person name="Sprecher B.N."/>
            <person name="Wagner V."/>
            <person name="Wang W."/>
            <person name="Wang Z.-Y."/>
            <person name="Yan J."/>
            <person name="Yarish C."/>
            <person name="Zoeuner-Riek S."/>
            <person name="Zhuang Y."/>
            <person name="Zou Y."/>
            <person name="Lindquist E.A."/>
            <person name="Grimwood J."/>
            <person name="Barry K."/>
            <person name="Rokhsar D.S."/>
            <person name="Schmutz J."/>
            <person name="Stiller J.W."/>
            <person name="Grossman A.R."/>
            <person name="Prochnik S.E."/>
        </authorList>
    </citation>
    <scope>NUCLEOTIDE SEQUENCE [LARGE SCALE GENOMIC DNA]</scope>
    <source>
        <strain evidence="2">4086291</strain>
    </source>
</reference>
<feature type="compositionally biased region" description="Basic and acidic residues" evidence="1">
    <location>
        <begin position="21"/>
        <end position="31"/>
    </location>
</feature>
<proteinExistence type="predicted"/>
<dbReference type="AlphaFoldDB" id="A0A1X6P2X1"/>
<organism evidence="2 3">
    <name type="scientific">Porphyra umbilicalis</name>
    <name type="common">Purple laver</name>
    <name type="synonym">Red alga</name>
    <dbReference type="NCBI Taxonomy" id="2786"/>
    <lineage>
        <taxon>Eukaryota</taxon>
        <taxon>Rhodophyta</taxon>
        <taxon>Bangiophyceae</taxon>
        <taxon>Bangiales</taxon>
        <taxon>Bangiaceae</taxon>
        <taxon>Porphyra</taxon>
    </lineage>
</organism>
<feature type="compositionally biased region" description="Low complexity" evidence="1">
    <location>
        <begin position="45"/>
        <end position="58"/>
    </location>
</feature>
<feature type="compositionally biased region" description="Low complexity" evidence="1">
    <location>
        <begin position="119"/>
        <end position="132"/>
    </location>
</feature>
<dbReference type="Proteomes" id="UP000218209">
    <property type="component" value="Unassembled WGS sequence"/>
</dbReference>
<protein>
    <submittedName>
        <fullName evidence="2">Uncharacterized protein</fullName>
    </submittedName>
</protein>
<evidence type="ECO:0000313" key="2">
    <source>
        <dbReference type="EMBL" id="OSX75262.1"/>
    </source>
</evidence>
<feature type="region of interest" description="Disordered" evidence="1">
    <location>
        <begin position="1"/>
        <end position="132"/>
    </location>
</feature>
<evidence type="ECO:0000313" key="3">
    <source>
        <dbReference type="Proteomes" id="UP000218209"/>
    </source>
</evidence>
<sequence>MTETDGTVRWRHRSPVKKNPRSIDDVPRETQRSTPGSGRPRTKGAEAGYARGRAPAAHAHARHPSCAHAVTQPRRADTMQADTTSSASLPRSAWQRTTRAARAARAATTCLPQAPPVAPRRVVAPPRARWDV</sequence>
<gene>
    <name evidence="2" type="ORF">BU14_0244s0023</name>
</gene>
<accession>A0A1X6P2X1</accession>
<name>A0A1X6P2X1_PORUM</name>